<dbReference type="PANTHER" id="PTHR12558:SF33">
    <property type="entry name" value="BLL7664 PROTEIN"/>
    <property type="match status" value="1"/>
</dbReference>
<dbReference type="PANTHER" id="PTHR12558">
    <property type="entry name" value="CELL DIVISION CYCLE 16,23,27"/>
    <property type="match status" value="1"/>
</dbReference>
<dbReference type="KEGG" id="xba:C7S18_03305"/>
<reference evidence="3 4" key="1">
    <citation type="submission" date="2018-03" db="EMBL/GenBank/DDBJ databases">
        <title>Ahniella affigens gen. nov., sp. nov., a gammaproteobacterium isolated from sandy soil near a stream.</title>
        <authorList>
            <person name="Ko Y."/>
            <person name="Kim J.-H."/>
        </authorList>
    </citation>
    <scope>NUCLEOTIDE SEQUENCE [LARGE SCALE GENOMIC DNA]</scope>
    <source>
        <strain evidence="3 4">D13</strain>
    </source>
</reference>
<dbReference type="Proteomes" id="UP000241074">
    <property type="component" value="Chromosome"/>
</dbReference>
<proteinExistence type="predicted"/>
<evidence type="ECO:0000256" key="1">
    <source>
        <dbReference type="PROSITE-ProRule" id="PRU00339"/>
    </source>
</evidence>
<dbReference type="InterPro" id="IPR011990">
    <property type="entry name" value="TPR-like_helical_dom_sf"/>
</dbReference>
<evidence type="ECO:0000313" key="4">
    <source>
        <dbReference type="Proteomes" id="UP000241074"/>
    </source>
</evidence>
<dbReference type="SUPFAM" id="SSF48452">
    <property type="entry name" value="TPR-like"/>
    <property type="match status" value="5"/>
</dbReference>
<keyword evidence="1" id="KW-0802">TPR repeat</keyword>
<dbReference type="Pfam" id="PF13432">
    <property type="entry name" value="TPR_16"/>
    <property type="match status" value="2"/>
</dbReference>
<dbReference type="Pfam" id="PF14559">
    <property type="entry name" value="TPR_19"/>
    <property type="match status" value="1"/>
</dbReference>
<keyword evidence="4" id="KW-1185">Reference proteome</keyword>
<evidence type="ECO:0000313" key="3">
    <source>
        <dbReference type="EMBL" id="AVP96275.1"/>
    </source>
</evidence>
<organism evidence="3 4">
    <name type="scientific">Ahniella affigens</name>
    <dbReference type="NCBI Taxonomy" id="2021234"/>
    <lineage>
        <taxon>Bacteria</taxon>
        <taxon>Pseudomonadati</taxon>
        <taxon>Pseudomonadota</taxon>
        <taxon>Gammaproteobacteria</taxon>
        <taxon>Lysobacterales</taxon>
        <taxon>Rhodanobacteraceae</taxon>
        <taxon>Ahniella</taxon>
    </lineage>
</organism>
<dbReference type="InterPro" id="IPR019734">
    <property type="entry name" value="TPR_rpt"/>
</dbReference>
<feature type="repeat" description="TPR" evidence="1">
    <location>
        <begin position="824"/>
        <end position="857"/>
    </location>
</feature>
<name>A0A2P1PN71_9GAMM</name>
<dbReference type="EMBL" id="CP027860">
    <property type="protein sequence ID" value="AVP96275.1"/>
    <property type="molecule type" value="Genomic_DNA"/>
</dbReference>
<evidence type="ECO:0000259" key="2">
    <source>
        <dbReference type="Pfam" id="PF13529"/>
    </source>
</evidence>
<dbReference type="Pfam" id="PF13529">
    <property type="entry name" value="Peptidase_C39_2"/>
    <property type="match status" value="1"/>
</dbReference>
<reference evidence="3 4" key="2">
    <citation type="submission" date="2018-03" db="EMBL/GenBank/DDBJ databases">
        <authorList>
            <person name="Keele B.F."/>
        </authorList>
    </citation>
    <scope>NUCLEOTIDE SEQUENCE [LARGE SCALE GENOMIC DNA]</scope>
    <source>
        <strain evidence="3 4">D13</strain>
    </source>
</reference>
<accession>A0A2P1PN71</accession>
<protein>
    <recommendedName>
        <fullName evidence="2">Peptidase C39-like domain-containing protein</fullName>
    </recommendedName>
</protein>
<gene>
    <name evidence="3" type="ORF">C7S18_03305</name>
</gene>
<dbReference type="InterPro" id="IPR039564">
    <property type="entry name" value="Peptidase_C39-like"/>
</dbReference>
<feature type="domain" description="Peptidase C39-like" evidence="2">
    <location>
        <begin position="301"/>
        <end position="408"/>
    </location>
</feature>
<dbReference type="RefSeq" id="WP_106890204.1">
    <property type="nucleotide sequence ID" value="NZ_CP027860.1"/>
</dbReference>
<dbReference type="Gene3D" id="1.25.40.10">
    <property type="entry name" value="Tetratricopeptide repeat domain"/>
    <property type="match status" value="5"/>
</dbReference>
<sequence>MDASQRLDDAFERASQLDDLGLWRQAWHALGAPSLDQMGAERDPDRLLLLASIVANLGHAATGRRLQIRARRLHPRHERARQIWANQILDGRGPLAFLQRFQTAPDTTFWLMRRCEALAQLHDFEAAEHCFAGLPESIRDGGIGQRLLGEIDWMADRRDEAVARLEALLAADPSAYRTRMLLLGWYRERQDQQRFAQMLLDTDAATECLYPASLGLQQAVQCEDATAVAHWVARIRALALPPAQRIETWLTTEQARLLLRLGQPDQARTVLERACDLPPFWEERLRRLRLAAPDAPRSRLPVKVIRQRFMTCAPATIASLLDYFGAPTAEPEVAAAICFGGTYDRHQRRYLRQRGFVIREFRMTAESAQALLAAGVPFALSMHEFDSGHLLAVIGYDASTDLYRLRDPGRDVDTEVASDYFQFGQMANGPKAFAFVPAARAADLDAIALPESDAYATVGEFEEALDLEQADRARAALETLRGLPDATRLYWLTEWQMASFDQDRQRALRSIDALLEHFPEDAWLHWMRLSASTGLESHAERERAMKTATLHSAHPNFLISLARFYFGDARQWALAGQLLNRASKKRPISATLFSALADWSELQGDPAAASFQARLASLQSPSSESLAQRYFDLAREHGDLTPALSWLAKRDQDGRSLTREPALTRYRCLLQAQHDDDALALLTELERDFADDPKVQFEVIERDRNTLPLADVQHRLQAWPEHPTAIRQLAQAYEAAGDSAAALKLLEARLSVEPLAIDLHYWIARLIADRNGDEAVQRFVLDAYHAAPHQIERLNLCLSYLVERRPEVVIRLLEGAMTQHPNNAWLARQLGFLYLECGRLPDAQRVAERARELQPNAAACFNLLGALAAAAQQKDEALAFWWQSITKGGAQGYALSQSFEFLDDAGRGDLLQRQAAILGRCAEDEEALLDWAREAPEYLDQETCLNAWDALAARFGHAWQWHVGRIQMLHRFDAAAALTAATAFTEQRSRLPIAWLTRAKVERNVDVEAALHTTRHLLTLAPNWADALTLLGTILAGSGQLGAAAAELRAACARSPRHVPLLCRTAQVLMDLGETREAQRLLERVLQLDDSQTWAWERLEELSPAAAETQAVHWTQRRPGIVASWYRLAYICVDRNPERALIACNEALRRRADHLDSISLKSMALASLSRIDEALGCLDQFDPDGQHASLCWRRAWVLWAGHRRGEATKVLQQALQRFPDNFALLSLNADYCREPGLHERARDSLNAMRRLAPKHAPTVLRLAWLECRRGMTPAAEAAFRQAVELDPSLVDAWVALIQHALDQKQLTEAFALYHRAREHSQCSDLRLANVELQIYGNASAEIDRAMSAALADASITEEQVDALHRRIAPRWIEVLTRLNRLLVDPVPCAAFSSALVATRYSDCYRALPRILQRLETGATDHSDRGLITALLNHWAKDQNNGPFVASLFYEHQDLFKTDPVLRDDLCYALTELNRPAEVCALLQSWRERPPLPGSVSFNYATSLARRGQFADSLDVRRAAIYNRQGLGGAHAAYACLDAILCADPVETTWRNMAAVARQNLSHKFSQNHAYFALNMLAAVEQPSPWRAVCQLVKVRPTNDLAKTYQRALRRHVLRQMALPKRMLAWVWTII</sequence>
<dbReference type="SMART" id="SM00028">
    <property type="entry name" value="TPR"/>
    <property type="match status" value="9"/>
</dbReference>
<dbReference type="OrthoDB" id="221093at2"/>
<dbReference type="Gene3D" id="3.90.70.10">
    <property type="entry name" value="Cysteine proteinases"/>
    <property type="match status" value="1"/>
</dbReference>
<dbReference type="PROSITE" id="PS50005">
    <property type="entry name" value="TPR"/>
    <property type="match status" value="1"/>
</dbReference>